<reference evidence="1" key="1">
    <citation type="submission" date="2022-03" db="EMBL/GenBank/DDBJ databases">
        <authorList>
            <person name="Martin C."/>
        </authorList>
    </citation>
    <scope>NUCLEOTIDE SEQUENCE</scope>
</reference>
<dbReference type="Proteomes" id="UP000749559">
    <property type="component" value="Unassembled WGS sequence"/>
</dbReference>
<evidence type="ECO:0000313" key="2">
    <source>
        <dbReference type="Proteomes" id="UP000749559"/>
    </source>
</evidence>
<gene>
    <name evidence="1" type="ORF">OFUS_LOCUS27005</name>
</gene>
<proteinExistence type="predicted"/>
<dbReference type="AlphaFoldDB" id="A0A8J1TSB1"/>
<keyword evidence="2" id="KW-1185">Reference proteome</keyword>
<accession>A0A8J1TSB1</accession>
<sequence>MANRQKNIPFKKRRLNCCRELKLDIPPHPMTLDGVVHFHLTLEDAARPSGCIVNPIQPDWPQMLKISDGFSLREIFIYMKGDHVVLRTFQLKLIVVNKEKRVGCVPTSSQFARLPRQEFDYMITCCTERGIREYMLRTIRNDLPVQNQTLDIPLNELQHLGLGYEFKVHSKEDLFEVRSTHHNRVKQKYTQRWSVYVNFEEMEDILENIHRLIPPLAVKDMNCLATLHDDHMNQDGMWACHVCQYLSPVDDLVDI</sequence>
<evidence type="ECO:0000313" key="1">
    <source>
        <dbReference type="EMBL" id="CAH1803401.1"/>
    </source>
</evidence>
<name>A0A8J1TSB1_OWEFU</name>
<dbReference type="EMBL" id="CAIIXF020000746">
    <property type="protein sequence ID" value="CAH1803401.1"/>
    <property type="molecule type" value="Genomic_DNA"/>
</dbReference>
<comment type="caution">
    <text evidence="1">The sequence shown here is derived from an EMBL/GenBank/DDBJ whole genome shotgun (WGS) entry which is preliminary data.</text>
</comment>
<protein>
    <submittedName>
        <fullName evidence="1">Uncharacterized protein</fullName>
    </submittedName>
</protein>
<organism evidence="1 2">
    <name type="scientific">Owenia fusiformis</name>
    <name type="common">Polychaete worm</name>
    <dbReference type="NCBI Taxonomy" id="6347"/>
    <lineage>
        <taxon>Eukaryota</taxon>
        <taxon>Metazoa</taxon>
        <taxon>Spiralia</taxon>
        <taxon>Lophotrochozoa</taxon>
        <taxon>Annelida</taxon>
        <taxon>Polychaeta</taxon>
        <taxon>Sedentaria</taxon>
        <taxon>Canalipalpata</taxon>
        <taxon>Sabellida</taxon>
        <taxon>Oweniida</taxon>
        <taxon>Oweniidae</taxon>
        <taxon>Owenia</taxon>
    </lineage>
</organism>